<evidence type="ECO:0000256" key="6">
    <source>
        <dbReference type="ARBA" id="ARBA00023186"/>
    </source>
</evidence>
<sequence>MSGELPPQIQNQLAQLQQLQQQAQAVMTQKTQIEGLIRETEAALKELEKSADDAVIYKSVGELLFRADKLKLTEELKERKDMMDIRLKTMAKQEERIQGRFTQLQEQLKQSLGQMPPKGG</sequence>
<dbReference type="InterPro" id="IPR012713">
    <property type="entry name" value="PfdB"/>
</dbReference>
<dbReference type="PANTHER" id="PTHR21431">
    <property type="entry name" value="PREFOLDIN SUBUNIT 6"/>
    <property type="match status" value="1"/>
</dbReference>
<dbReference type="GO" id="GO:0051082">
    <property type="term" value="F:unfolded protein binding"/>
    <property type="evidence" value="ECO:0007669"/>
    <property type="project" value="UniProtKB-UniRule"/>
</dbReference>
<dbReference type="InterPro" id="IPR009053">
    <property type="entry name" value="Prefoldin"/>
</dbReference>
<reference evidence="11 12" key="1">
    <citation type="journal article" date="2020" name="Biotechnol. Biofuels">
        <title>New insights from the biogas microbiome by comprehensive genome-resolved metagenomics of nearly 1600 species originating from multiple anaerobic digesters.</title>
        <authorList>
            <person name="Campanaro S."/>
            <person name="Treu L."/>
            <person name="Rodriguez-R L.M."/>
            <person name="Kovalovszki A."/>
            <person name="Ziels R.M."/>
            <person name="Maus I."/>
            <person name="Zhu X."/>
            <person name="Kougias P.G."/>
            <person name="Basile A."/>
            <person name="Luo G."/>
            <person name="Schluter A."/>
            <person name="Konstantinidis K.T."/>
            <person name="Angelidaki I."/>
        </authorList>
    </citation>
    <scope>NUCLEOTIDE SEQUENCE [LARGE SCALE GENOMIC DNA]</scope>
    <source>
        <strain evidence="11">AS27yjCOA_157</strain>
    </source>
</reference>
<feature type="coiled-coil region" evidence="10">
    <location>
        <begin position="9"/>
        <end position="50"/>
    </location>
</feature>
<keyword evidence="5 9" id="KW-0963">Cytoplasm</keyword>
<proteinExistence type="inferred from homology"/>
<comment type="subunit">
    <text evidence="3 9">Heterohexamer of two alpha and four beta subunits.</text>
</comment>
<comment type="similarity">
    <text evidence="2 9">Belongs to the prefoldin subunit beta family.</text>
</comment>
<evidence type="ECO:0000256" key="5">
    <source>
        <dbReference type="ARBA" id="ARBA00022490"/>
    </source>
</evidence>
<keyword evidence="10" id="KW-0175">Coiled coil</keyword>
<protein>
    <recommendedName>
        <fullName evidence="4 9">Prefoldin subunit beta</fullName>
    </recommendedName>
    <alternativeName>
        <fullName evidence="8 9">GimC subunit beta</fullName>
    </alternativeName>
</protein>
<dbReference type="InterPro" id="IPR002777">
    <property type="entry name" value="PFD_beta-like"/>
</dbReference>
<gene>
    <name evidence="9" type="primary">pfdB</name>
    <name evidence="11" type="ORF">GX426_04625</name>
</gene>
<accession>A0A7K4AHH8</accession>
<dbReference type="EMBL" id="JAAYUN010000080">
    <property type="protein sequence ID" value="NLJ22375.1"/>
    <property type="molecule type" value="Genomic_DNA"/>
</dbReference>
<dbReference type="AlphaFoldDB" id="A0A7K4AHH8"/>
<dbReference type="NCBIfam" id="TIGR02338">
    <property type="entry name" value="gimC_beta"/>
    <property type="match status" value="1"/>
</dbReference>
<organism evidence="11 12">
    <name type="scientific">Methanothrix soehngenii</name>
    <name type="common">Methanosaeta concilii</name>
    <dbReference type="NCBI Taxonomy" id="2223"/>
    <lineage>
        <taxon>Archaea</taxon>
        <taxon>Methanobacteriati</taxon>
        <taxon>Methanobacteriota</taxon>
        <taxon>Stenosarchaea group</taxon>
        <taxon>Methanomicrobia</taxon>
        <taxon>Methanotrichales</taxon>
        <taxon>Methanotrichaceae</taxon>
        <taxon>Methanothrix</taxon>
    </lineage>
</organism>
<dbReference type="SUPFAM" id="SSF46579">
    <property type="entry name" value="Prefoldin"/>
    <property type="match status" value="1"/>
</dbReference>
<dbReference type="Pfam" id="PF01920">
    <property type="entry name" value="Prefoldin_2"/>
    <property type="match status" value="1"/>
</dbReference>
<dbReference type="Gene3D" id="1.10.287.370">
    <property type="match status" value="1"/>
</dbReference>
<evidence type="ECO:0000256" key="1">
    <source>
        <dbReference type="ARBA" id="ARBA00004496"/>
    </source>
</evidence>
<dbReference type="Proteomes" id="UP000544742">
    <property type="component" value="Unassembled WGS sequence"/>
</dbReference>
<dbReference type="GO" id="GO:0051087">
    <property type="term" value="F:protein-folding chaperone binding"/>
    <property type="evidence" value="ECO:0007669"/>
    <property type="project" value="TreeGrafter"/>
</dbReference>
<dbReference type="OMA" id="ERVQDQF"/>
<comment type="caution">
    <text evidence="11">The sequence shown here is derived from an EMBL/GenBank/DDBJ whole genome shotgun (WGS) entry which is preliminary data.</text>
</comment>
<evidence type="ECO:0000256" key="3">
    <source>
        <dbReference type="ARBA" id="ARBA00011716"/>
    </source>
</evidence>
<evidence type="ECO:0000256" key="4">
    <source>
        <dbReference type="ARBA" id="ARBA00016304"/>
    </source>
</evidence>
<dbReference type="PANTHER" id="PTHR21431:SF0">
    <property type="entry name" value="PREFOLDIN SUBUNIT 6"/>
    <property type="match status" value="1"/>
</dbReference>
<dbReference type="GO" id="GO:0005737">
    <property type="term" value="C:cytoplasm"/>
    <property type="evidence" value="ECO:0007669"/>
    <property type="project" value="UniProtKB-SubCell"/>
</dbReference>
<dbReference type="GO" id="GO:0016272">
    <property type="term" value="C:prefoldin complex"/>
    <property type="evidence" value="ECO:0007669"/>
    <property type="project" value="UniProtKB-UniRule"/>
</dbReference>
<keyword evidence="6 9" id="KW-0143">Chaperone</keyword>
<comment type="function">
    <text evidence="7 9">Molecular chaperone capable of stabilizing a range of proteins. Seems to fulfill an ATP-independent, HSP70-like function in archaeal de novo protein folding.</text>
</comment>
<evidence type="ECO:0000313" key="11">
    <source>
        <dbReference type="EMBL" id="NLJ22375.1"/>
    </source>
</evidence>
<name>A0A7K4AHH8_METSH</name>
<evidence type="ECO:0000256" key="2">
    <source>
        <dbReference type="ARBA" id="ARBA00008045"/>
    </source>
</evidence>
<dbReference type="GO" id="GO:0051131">
    <property type="term" value="P:chaperone-mediated protein complex assembly"/>
    <property type="evidence" value="ECO:0007669"/>
    <property type="project" value="TreeGrafter"/>
</dbReference>
<comment type="subcellular location">
    <subcellularLocation>
        <location evidence="1 9">Cytoplasm</location>
    </subcellularLocation>
</comment>
<evidence type="ECO:0000256" key="7">
    <source>
        <dbReference type="ARBA" id="ARBA00025077"/>
    </source>
</evidence>
<dbReference type="RefSeq" id="WP_013720474.1">
    <property type="nucleotide sequence ID" value="NZ_CAJYDL010000001.1"/>
</dbReference>
<evidence type="ECO:0000256" key="10">
    <source>
        <dbReference type="SAM" id="Coils"/>
    </source>
</evidence>
<evidence type="ECO:0000256" key="9">
    <source>
        <dbReference type="HAMAP-Rule" id="MF_00307"/>
    </source>
</evidence>
<dbReference type="GeneID" id="10462412"/>
<evidence type="ECO:0000256" key="8">
    <source>
        <dbReference type="ARBA" id="ARBA00033461"/>
    </source>
</evidence>
<dbReference type="CDD" id="cd23162">
    <property type="entry name" value="Prefoldin_beta_GimC"/>
    <property type="match status" value="1"/>
</dbReference>
<dbReference type="HAMAP" id="MF_00307">
    <property type="entry name" value="PfdB"/>
    <property type="match status" value="1"/>
</dbReference>
<evidence type="ECO:0000313" key="12">
    <source>
        <dbReference type="Proteomes" id="UP000544742"/>
    </source>
</evidence>
<dbReference type="GO" id="GO:0006457">
    <property type="term" value="P:protein folding"/>
    <property type="evidence" value="ECO:0007669"/>
    <property type="project" value="UniProtKB-UniRule"/>
</dbReference>